<reference evidence="2 3" key="1">
    <citation type="submission" date="2019-08" db="EMBL/GenBank/DDBJ databases">
        <authorList>
            <person name="Peeters C."/>
        </authorList>
    </citation>
    <scope>NUCLEOTIDE SEQUENCE [LARGE SCALE GENOMIC DNA]</scope>
    <source>
        <strain evidence="2 3">LMG 30175</strain>
    </source>
</reference>
<dbReference type="Proteomes" id="UP000414233">
    <property type="component" value="Unassembled WGS sequence"/>
</dbReference>
<gene>
    <name evidence="2" type="ORF">PTE30175_01518</name>
</gene>
<dbReference type="OrthoDB" id="8942957at2"/>
<name>A0A5E4TUR2_9BURK</name>
<accession>A0A5E4TUR2</accession>
<keyword evidence="1" id="KW-0472">Membrane</keyword>
<feature type="transmembrane region" description="Helical" evidence="1">
    <location>
        <begin position="70"/>
        <end position="91"/>
    </location>
</feature>
<protein>
    <submittedName>
        <fullName evidence="2">Uncharacterized protein</fullName>
    </submittedName>
</protein>
<sequence>MSPQSFKAVTNAIDYARNAALAGLIFALVYNQTFWALVSVIAAGVCTAALKQAYRMPDAPVPRRSLPMQILRISVPLLLTMFAIGYVAVWATKQFA</sequence>
<keyword evidence="1" id="KW-1133">Transmembrane helix</keyword>
<feature type="transmembrane region" description="Helical" evidence="1">
    <location>
        <begin position="20"/>
        <end position="50"/>
    </location>
</feature>
<evidence type="ECO:0000256" key="1">
    <source>
        <dbReference type="SAM" id="Phobius"/>
    </source>
</evidence>
<evidence type="ECO:0000313" key="3">
    <source>
        <dbReference type="Proteomes" id="UP000414233"/>
    </source>
</evidence>
<dbReference type="EMBL" id="CABPRZ010000005">
    <property type="protein sequence ID" value="VVD90324.1"/>
    <property type="molecule type" value="Genomic_DNA"/>
</dbReference>
<dbReference type="RefSeq" id="WP_150696460.1">
    <property type="nucleotide sequence ID" value="NZ_CABPRZ010000005.1"/>
</dbReference>
<proteinExistence type="predicted"/>
<keyword evidence="1" id="KW-0812">Transmembrane</keyword>
<dbReference type="AlphaFoldDB" id="A0A5E4TUR2"/>
<organism evidence="2 3">
    <name type="scientific">Pandoraea terrae</name>
    <dbReference type="NCBI Taxonomy" id="1537710"/>
    <lineage>
        <taxon>Bacteria</taxon>
        <taxon>Pseudomonadati</taxon>
        <taxon>Pseudomonadota</taxon>
        <taxon>Betaproteobacteria</taxon>
        <taxon>Burkholderiales</taxon>
        <taxon>Burkholderiaceae</taxon>
        <taxon>Pandoraea</taxon>
    </lineage>
</organism>
<evidence type="ECO:0000313" key="2">
    <source>
        <dbReference type="EMBL" id="VVD90324.1"/>
    </source>
</evidence>
<keyword evidence="3" id="KW-1185">Reference proteome</keyword>